<gene>
    <name evidence="1" type="ORF">OW255_00365</name>
</gene>
<dbReference type="Proteomes" id="UP001163115">
    <property type="component" value="Chromosome"/>
</dbReference>
<evidence type="ECO:0000313" key="1">
    <source>
        <dbReference type="EMBL" id="WAJ24018.1"/>
    </source>
</evidence>
<organism evidence="1 2">
    <name type="scientific">Lacrimispora xylanolytica</name>
    <dbReference type="NCBI Taxonomy" id="29375"/>
    <lineage>
        <taxon>Bacteria</taxon>
        <taxon>Bacillati</taxon>
        <taxon>Bacillota</taxon>
        <taxon>Clostridia</taxon>
        <taxon>Lachnospirales</taxon>
        <taxon>Lachnospiraceae</taxon>
        <taxon>Lacrimispora</taxon>
    </lineage>
</organism>
<dbReference type="RefSeq" id="WP_268115251.1">
    <property type="nucleotide sequence ID" value="NZ_CP113524.1"/>
</dbReference>
<accession>A0ABY7AE05</accession>
<keyword evidence="2" id="KW-1185">Reference proteome</keyword>
<name>A0ABY7AE05_9FIRM</name>
<reference evidence="1" key="1">
    <citation type="submission" date="2022-11" db="EMBL/GenBank/DDBJ databases">
        <title>Lacrimispora xylanolytica sy1, complete genome.</title>
        <authorList>
            <person name="Choi S."/>
        </authorList>
    </citation>
    <scope>NUCLEOTIDE SEQUENCE</scope>
    <source>
        <strain evidence="1">Sy1</strain>
    </source>
</reference>
<protein>
    <recommendedName>
        <fullName evidence="3">Toxin-antitoxin system, antitoxin component, Xre family protein</fullName>
    </recommendedName>
</protein>
<evidence type="ECO:0008006" key="3">
    <source>
        <dbReference type="Google" id="ProtNLM"/>
    </source>
</evidence>
<evidence type="ECO:0000313" key="2">
    <source>
        <dbReference type="Proteomes" id="UP001163115"/>
    </source>
</evidence>
<dbReference type="EMBL" id="CP113524">
    <property type="protein sequence ID" value="WAJ24018.1"/>
    <property type="molecule type" value="Genomic_DNA"/>
</dbReference>
<sequence>MTNTVLLKDLIAKKGLKMKFVANHLGLSAYGFQLKISNKQEFKTSEVSALCDLLGIRSLREKEEIFFVKQMI</sequence>
<proteinExistence type="predicted"/>